<comment type="subcellular location">
    <subcellularLocation>
        <location evidence="5 6">Nucleus</location>
    </subcellularLocation>
</comment>
<dbReference type="Proteomes" id="UP000314981">
    <property type="component" value="Chromosome 4"/>
</dbReference>
<dbReference type="InterPro" id="IPR036371">
    <property type="entry name" value="TPK_B1-bd_sf"/>
</dbReference>
<feature type="compositionally biased region" description="Low complexity" evidence="7">
    <location>
        <begin position="441"/>
        <end position="452"/>
    </location>
</feature>
<evidence type="ECO:0000256" key="3">
    <source>
        <dbReference type="ARBA" id="ARBA00022777"/>
    </source>
</evidence>
<evidence type="ECO:0000313" key="10">
    <source>
        <dbReference type="Proteomes" id="UP000314981"/>
    </source>
</evidence>
<sequence length="757" mass="81606">MEHAITPLDPLLPSGSLKYCLVILNQPLDKCFRHLWHKALLRACADGGANHLYDVTEGERESFLPEFISGDFDSIRPEVREHYAIKGCEIISTPDQDHTDFTKCLEVLQKKIEEKDLQVDMIVTLGGLAGRFDQIMASVSTLFQAPQITSLPVIIIQEESLIYLLQPGKHKLHVDTGMEGDWCGLIPVGQPCNQVTTTGLKWNLSQGGVPAARLEEEEEALQRSAPHTQDAPGKDVPISCTIYGEKRPSEAPGEGTGPMKACQRPSPGALHEDRSLASPRPQPQGQGPPFPGTEGRLGKRPSSPATGKQKKPRDVGPASTASPSSVNPARATYNPGPCGLGRGSCHVANLLNTLAQKNQNLDQEKRSPEVTCQVRKKTRTLYRSDQLEELERLFQDDHYPDSDKRREIAQTVGVTPQRIMVWFQNRRAKWRKMNGKESKDAPAGPALTPAPASNQCSSVAELPPTESTMLEPGTLPQDSLPEPSMLLTSDQTLGPNLQNEGPQRRPVTPPLFSPPPVRRANLPFPLGPVHAPQLMPLLLDTLGSDSSHKDGPCGLWGTSITPPPACSYLEDLELQEYQPSSSQPGSFPFSQGPQTQFFQHPQPQFPYLHPFPLPSSLTPPLPEDPLFALSCGPGGGSSQGYFPGPPSGPVLLQPPAGNVGTVPWADPCLPDLPFPSAFCPQSLGGPPGGDGCFLDLFAAPYAQASGRPPSPGLTQMPESTPPAAGKAPLSQAQEEPPATPREQPPAPEEEDKSGHGP</sequence>
<proteinExistence type="predicted"/>
<dbReference type="GO" id="GO:0005634">
    <property type="term" value="C:nucleus"/>
    <property type="evidence" value="ECO:0007669"/>
    <property type="project" value="UniProtKB-SubCell"/>
</dbReference>
<accession>A0A4W2D828</accession>
<organism evidence="9 10">
    <name type="scientific">Bos indicus x Bos taurus</name>
    <name type="common">Hybrid cattle</name>
    <dbReference type="NCBI Taxonomy" id="30522"/>
    <lineage>
        <taxon>Eukaryota</taxon>
        <taxon>Metazoa</taxon>
        <taxon>Chordata</taxon>
        <taxon>Craniata</taxon>
        <taxon>Vertebrata</taxon>
        <taxon>Euteleostomi</taxon>
        <taxon>Mammalia</taxon>
        <taxon>Eutheria</taxon>
        <taxon>Laurasiatheria</taxon>
        <taxon>Artiodactyla</taxon>
        <taxon>Ruminantia</taxon>
        <taxon>Pecora</taxon>
        <taxon>Bovidae</taxon>
        <taxon>Bovinae</taxon>
        <taxon>Bos</taxon>
    </lineage>
</organism>
<dbReference type="GO" id="GO:0016301">
    <property type="term" value="F:kinase activity"/>
    <property type="evidence" value="ECO:0007669"/>
    <property type="project" value="UniProtKB-KW"/>
</dbReference>
<dbReference type="Pfam" id="PF04265">
    <property type="entry name" value="TPK_B1_binding"/>
    <property type="match status" value="1"/>
</dbReference>
<evidence type="ECO:0000313" key="9">
    <source>
        <dbReference type="Ensembl" id="ENSBIXP00000020424.1"/>
    </source>
</evidence>
<keyword evidence="3" id="KW-0418">Kinase</keyword>
<evidence type="ECO:0000256" key="4">
    <source>
        <dbReference type="ARBA" id="ARBA00022840"/>
    </source>
</evidence>
<dbReference type="Pfam" id="PF00046">
    <property type="entry name" value="Homeodomain"/>
    <property type="match status" value="1"/>
</dbReference>
<evidence type="ECO:0000256" key="2">
    <source>
        <dbReference type="ARBA" id="ARBA00022741"/>
    </source>
</evidence>
<dbReference type="CDD" id="cd00086">
    <property type="entry name" value="homeodomain"/>
    <property type="match status" value="1"/>
</dbReference>
<dbReference type="InterPro" id="IPR042988">
    <property type="entry name" value="NOBOX"/>
</dbReference>
<dbReference type="PROSITE" id="PS50071">
    <property type="entry name" value="HOMEOBOX_2"/>
    <property type="match status" value="1"/>
</dbReference>
<dbReference type="InterPro" id="IPR001356">
    <property type="entry name" value="HD"/>
</dbReference>
<reference evidence="9" key="2">
    <citation type="submission" date="2025-08" db="UniProtKB">
        <authorList>
            <consortium name="Ensembl"/>
        </authorList>
    </citation>
    <scope>IDENTIFICATION</scope>
</reference>
<keyword evidence="10" id="KW-1185">Reference proteome</keyword>
<dbReference type="Ensembl" id="ENSBIXT00000049414.1">
    <property type="protein sequence ID" value="ENSBIXP00000020424.1"/>
    <property type="gene ID" value="ENSBIXG00000000061.1"/>
</dbReference>
<evidence type="ECO:0000256" key="6">
    <source>
        <dbReference type="RuleBase" id="RU000682"/>
    </source>
</evidence>
<dbReference type="Gene3D" id="3.40.50.10240">
    <property type="entry name" value="Thiamin pyrophosphokinase, catalytic domain"/>
    <property type="match status" value="1"/>
</dbReference>
<feature type="DNA-binding region" description="Homeobox" evidence="5">
    <location>
        <begin position="375"/>
        <end position="434"/>
    </location>
</feature>
<dbReference type="InterPro" id="IPR036759">
    <property type="entry name" value="TPK_catalytic_sf"/>
</dbReference>
<dbReference type="PANTHER" id="PTHR47060:SF1">
    <property type="entry name" value="HOMEOBOX PROTEIN NOBOX"/>
    <property type="match status" value="1"/>
</dbReference>
<dbReference type="FunFam" id="3.40.50.10240:FF:000004">
    <property type="entry name" value="Thiamin pyrophosphokinase 1"/>
    <property type="match status" value="1"/>
</dbReference>
<feature type="region of interest" description="Disordered" evidence="7">
    <location>
        <begin position="214"/>
        <end position="330"/>
    </location>
</feature>
<dbReference type="CDD" id="cd07995">
    <property type="entry name" value="TPK"/>
    <property type="match status" value="1"/>
</dbReference>
<name>A0A4W2D828_BOBOX</name>
<keyword evidence="4" id="KW-0067">ATP-binding</keyword>
<dbReference type="Gene3D" id="2.60.120.320">
    <property type="entry name" value="Thiamin pyrophosphokinase, thiamin-binding domain"/>
    <property type="match status" value="1"/>
</dbReference>
<dbReference type="SUPFAM" id="SSF63999">
    <property type="entry name" value="Thiamin pyrophosphokinase, catalytic domain"/>
    <property type="match status" value="1"/>
</dbReference>
<dbReference type="GO" id="GO:0006772">
    <property type="term" value="P:thiamine metabolic process"/>
    <property type="evidence" value="ECO:0007669"/>
    <property type="project" value="InterPro"/>
</dbReference>
<feature type="compositionally biased region" description="Pro residues" evidence="7">
    <location>
        <begin position="280"/>
        <end position="291"/>
    </location>
</feature>
<feature type="domain" description="Homeobox" evidence="8">
    <location>
        <begin position="373"/>
        <end position="433"/>
    </location>
</feature>
<keyword evidence="5 6" id="KW-0238">DNA-binding</keyword>
<dbReference type="InterPro" id="IPR006282">
    <property type="entry name" value="Thi_PPkinase"/>
</dbReference>
<dbReference type="GO" id="GO:0005524">
    <property type="term" value="F:ATP binding"/>
    <property type="evidence" value="ECO:0007669"/>
    <property type="project" value="UniProtKB-KW"/>
</dbReference>
<dbReference type="SUPFAM" id="SSF46689">
    <property type="entry name" value="Homeodomain-like"/>
    <property type="match status" value="1"/>
</dbReference>
<dbReference type="InterPro" id="IPR009057">
    <property type="entry name" value="Homeodomain-like_sf"/>
</dbReference>
<keyword evidence="1" id="KW-0808">Transferase</keyword>
<protein>
    <submittedName>
        <fullName evidence="9">NOBOX oosis homeobox</fullName>
    </submittedName>
</protein>
<dbReference type="GO" id="GO:0000978">
    <property type="term" value="F:RNA polymerase II cis-regulatory region sequence-specific DNA binding"/>
    <property type="evidence" value="ECO:0007669"/>
    <property type="project" value="TreeGrafter"/>
</dbReference>
<dbReference type="GO" id="GO:0000981">
    <property type="term" value="F:DNA-binding transcription factor activity, RNA polymerase II-specific"/>
    <property type="evidence" value="ECO:0007669"/>
    <property type="project" value="TreeGrafter"/>
</dbReference>
<dbReference type="SUPFAM" id="SSF63862">
    <property type="entry name" value="Thiamin pyrophosphokinase, substrate-binding domain"/>
    <property type="match status" value="1"/>
</dbReference>
<dbReference type="AlphaFoldDB" id="A0A4W2D828"/>
<dbReference type="InterPro" id="IPR007371">
    <property type="entry name" value="TPK_catalytic"/>
</dbReference>
<evidence type="ECO:0000259" key="8">
    <source>
        <dbReference type="PROSITE" id="PS50071"/>
    </source>
</evidence>
<evidence type="ECO:0000256" key="7">
    <source>
        <dbReference type="SAM" id="MobiDB-lite"/>
    </source>
</evidence>
<dbReference type="GO" id="GO:0004788">
    <property type="term" value="F:thiamine diphosphokinase activity"/>
    <property type="evidence" value="ECO:0007669"/>
    <property type="project" value="InterPro"/>
</dbReference>
<dbReference type="InterPro" id="IPR007373">
    <property type="entry name" value="Thiamin_PyroPKinase_B1-bd"/>
</dbReference>
<dbReference type="GO" id="GO:0009229">
    <property type="term" value="P:thiamine diphosphate biosynthetic process"/>
    <property type="evidence" value="ECO:0007669"/>
    <property type="project" value="InterPro"/>
</dbReference>
<keyword evidence="2" id="KW-0547">Nucleotide-binding</keyword>
<dbReference type="FunFam" id="2.60.120.320:FF:000001">
    <property type="entry name" value="Thiamine pyrophosphokinase"/>
    <property type="match status" value="1"/>
</dbReference>
<dbReference type="Gene3D" id="1.10.10.60">
    <property type="entry name" value="Homeodomain-like"/>
    <property type="match status" value="1"/>
</dbReference>
<gene>
    <name evidence="9" type="primary">TPK1</name>
</gene>
<reference evidence="9" key="3">
    <citation type="submission" date="2025-09" db="UniProtKB">
        <authorList>
            <consortium name="Ensembl"/>
        </authorList>
    </citation>
    <scope>IDENTIFICATION</scope>
</reference>
<dbReference type="NCBIfam" id="TIGR01378">
    <property type="entry name" value="thi_PPkinase"/>
    <property type="match status" value="1"/>
</dbReference>
<dbReference type="PANTHER" id="PTHR47060">
    <property type="entry name" value="HOMEOBOX PROTEIN NOBOX"/>
    <property type="match status" value="1"/>
</dbReference>
<dbReference type="SMART" id="SM00389">
    <property type="entry name" value="HOX"/>
    <property type="match status" value="1"/>
</dbReference>
<keyword evidence="5 6" id="KW-0539">Nucleus</keyword>
<feature type="region of interest" description="Disordered" evidence="7">
    <location>
        <begin position="703"/>
        <end position="757"/>
    </location>
</feature>
<feature type="region of interest" description="Disordered" evidence="7">
    <location>
        <begin position="432"/>
        <end position="486"/>
    </location>
</feature>
<dbReference type="GO" id="GO:0030975">
    <property type="term" value="F:thiamine binding"/>
    <property type="evidence" value="ECO:0007669"/>
    <property type="project" value="InterPro"/>
</dbReference>
<feature type="compositionally biased region" description="Pro residues" evidence="7">
    <location>
        <begin position="737"/>
        <end position="746"/>
    </location>
</feature>
<keyword evidence="5 6" id="KW-0371">Homeobox</keyword>
<dbReference type="Pfam" id="PF04263">
    <property type="entry name" value="TPK_catalytic"/>
    <property type="match status" value="1"/>
</dbReference>
<dbReference type="STRING" id="30522.A0A4W2D828"/>
<evidence type="ECO:0000256" key="5">
    <source>
        <dbReference type="PROSITE-ProRule" id="PRU00108"/>
    </source>
</evidence>
<dbReference type="FunFam" id="1.10.10.60:FF:000396">
    <property type="entry name" value="NOBOX oogenesis homeobox"/>
    <property type="match status" value="1"/>
</dbReference>
<reference evidence="9 10" key="1">
    <citation type="submission" date="2018-11" db="EMBL/GenBank/DDBJ databases">
        <title>Haplotype-resolved cattle genomes.</title>
        <authorList>
            <person name="Low W.Y."/>
            <person name="Tearle R."/>
            <person name="Bickhart D.M."/>
            <person name="Rosen B.D."/>
            <person name="Koren S."/>
            <person name="Rhie A."/>
            <person name="Hiendleder S."/>
            <person name="Phillippy A.M."/>
            <person name="Smith T.P.L."/>
            <person name="Williams J.L."/>
        </authorList>
    </citation>
    <scope>NUCLEOTIDE SEQUENCE [LARGE SCALE GENOMIC DNA]</scope>
</reference>
<evidence type="ECO:0000256" key="1">
    <source>
        <dbReference type="ARBA" id="ARBA00022679"/>
    </source>
</evidence>